<evidence type="ECO:0000313" key="3">
    <source>
        <dbReference type="Proteomes" id="UP000799779"/>
    </source>
</evidence>
<reference evidence="2" key="1">
    <citation type="journal article" date="2020" name="Stud. Mycol.">
        <title>101 Dothideomycetes genomes: a test case for predicting lifestyles and emergence of pathogens.</title>
        <authorList>
            <person name="Haridas S."/>
            <person name="Albert R."/>
            <person name="Binder M."/>
            <person name="Bloem J."/>
            <person name="Labutti K."/>
            <person name="Salamov A."/>
            <person name="Andreopoulos B."/>
            <person name="Baker S."/>
            <person name="Barry K."/>
            <person name="Bills G."/>
            <person name="Bluhm B."/>
            <person name="Cannon C."/>
            <person name="Castanera R."/>
            <person name="Culley D."/>
            <person name="Daum C."/>
            <person name="Ezra D."/>
            <person name="Gonzalez J."/>
            <person name="Henrissat B."/>
            <person name="Kuo A."/>
            <person name="Liang C."/>
            <person name="Lipzen A."/>
            <person name="Lutzoni F."/>
            <person name="Magnuson J."/>
            <person name="Mondo S."/>
            <person name="Nolan M."/>
            <person name="Ohm R."/>
            <person name="Pangilinan J."/>
            <person name="Park H.-J."/>
            <person name="Ramirez L."/>
            <person name="Alfaro M."/>
            <person name="Sun H."/>
            <person name="Tritt A."/>
            <person name="Yoshinaga Y."/>
            <person name="Zwiers L.-H."/>
            <person name="Turgeon B."/>
            <person name="Goodwin S."/>
            <person name="Spatafora J."/>
            <person name="Crous P."/>
            <person name="Grigoriev I."/>
        </authorList>
    </citation>
    <scope>NUCLEOTIDE SEQUENCE</scope>
    <source>
        <strain evidence="2">CBS 123094</strain>
    </source>
</reference>
<proteinExistence type="predicted"/>
<feature type="region of interest" description="Disordered" evidence="1">
    <location>
        <begin position="1"/>
        <end position="102"/>
    </location>
</feature>
<protein>
    <submittedName>
        <fullName evidence="2">Uncharacterized protein</fullName>
    </submittedName>
</protein>
<accession>A0A6A5WRC6</accession>
<dbReference type="Proteomes" id="UP000799779">
    <property type="component" value="Unassembled WGS sequence"/>
</dbReference>
<gene>
    <name evidence="2" type="ORF">P154DRAFT_531405</name>
</gene>
<evidence type="ECO:0000313" key="2">
    <source>
        <dbReference type="EMBL" id="KAF2004420.1"/>
    </source>
</evidence>
<keyword evidence="3" id="KW-1185">Reference proteome</keyword>
<feature type="compositionally biased region" description="Basic and acidic residues" evidence="1">
    <location>
        <begin position="9"/>
        <end position="35"/>
    </location>
</feature>
<organism evidence="2 3">
    <name type="scientific">Amniculicola lignicola CBS 123094</name>
    <dbReference type="NCBI Taxonomy" id="1392246"/>
    <lineage>
        <taxon>Eukaryota</taxon>
        <taxon>Fungi</taxon>
        <taxon>Dikarya</taxon>
        <taxon>Ascomycota</taxon>
        <taxon>Pezizomycotina</taxon>
        <taxon>Dothideomycetes</taxon>
        <taxon>Pleosporomycetidae</taxon>
        <taxon>Pleosporales</taxon>
        <taxon>Amniculicolaceae</taxon>
        <taxon>Amniculicola</taxon>
    </lineage>
</organism>
<dbReference type="EMBL" id="ML977567">
    <property type="protein sequence ID" value="KAF2004420.1"/>
    <property type="molecule type" value="Genomic_DNA"/>
</dbReference>
<feature type="region of interest" description="Disordered" evidence="1">
    <location>
        <begin position="129"/>
        <end position="152"/>
    </location>
</feature>
<dbReference type="AlphaFoldDB" id="A0A6A5WRC6"/>
<feature type="compositionally biased region" description="Low complexity" evidence="1">
    <location>
        <begin position="57"/>
        <end position="72"/>
    </location>
</feature>
<evidence type="ECO:0000256" key="1">
    <source>
        <dbReference type="SAM" id="MobiDB-lite"/>
    </source>
</evidence>
<sequence length="344" mass="36712">MGVGSGWGREWRCDGGRPPEGEGGREGGRCARCERGASCARAAMQQRPAATSSDQQRPAAPGTSAAAAAAEGPGRGRCLPATGRESGQRASRGRRRKQRRQCECECNQRSAPAVTEATSRAEYPAIERPREQRRCPPVPPGQLVAHSTRTTGKQFPSITLTAREAGAVRRATRTRSTHPLTGTRAFTSLAQSRPPVASPARHRLGESTARAARSHLLLLLLLTLTLTLLLQGTASHDACERPGHALPAPAQRRTVMRSVVAHAANPAPPFHNLHHFARLVLEALADALPVDSWGLVPLQGLGRTPQPPGMVWPLWPLWPPPMCAAGLFTSTVDPVPFAGSPIIN</sequence>
<name>A0A6A5WRC6_9PLEO</name>